<dbReference type="EMBL" id="JAGIOI010000001">
    <property type="protein sequence ID" value="MBP2411565.1"/>
    <property type="molecule type" value="Genomic_DNA"/>
</dbReference>
<dbReference type="InterPro" id="IPR036388">
    <property type="entry name" value="WH-like_DNA-bd_sf"/>
</dbReference>
<dbReference type="Pfam" id="PF00196">
    <property type="entry name" value="GerE"/>
    <property type="match status" value="1"/>
</dbReference>
<dbReference type="InterPro" id="IPR027417">
    <property type="entry name" value="P-loop_NTPase"/>
</dbReference>
<comment type="caution">
    <text evidence="5">The sequence shown here is derived from an EMBL/GenBank/DDBJ whole genome shotgun (WGS) entry which is preliminary data.</text>
</comment>
<dbReference type="InterPro" id="IPR016032">
    <property type="entry name" value="Sig_transdc_resp-reg_C-effctor"/>
</dbReference>
<evidence type="ECO:0000256" key="2">
    <source>
        <dbReference type="ARBA" id="ARBA00023125"/>
    </source>
</evidence>
<dbReference type="PROSITE" id="PS50043">
    <property type="entry name" value="HTH_LUXR_2"/>
    <property type="match status" value="1"/>
</dbReference>
<keyword evidence="6" id="KW-1185">Reference proteome</keyword>
<reference evidence="5 6" key="1">
    <citation type="submission" date="2021-03" db="EMBL/GenBank/DDBJ databases">
        <title>Sequencing the genomes of 1000 actinobacteria strains.</title>
        <authorList>
            <person name="Klenk H.-P."/>
        </authorList>
    </citation>
    <scope>NUCLEOTIDE SEQUENCE [LARGE SCALE GENOMIC DNA]</scope>
    <source>
        <strain evidence="5 6">DSM 16005</strain>
    </source>
</reference>
<accession>A0ABS4YS03</accession>
<organism evidence="5 6">
    <name type="scientific">Arthrobacter stackebrandtii</name>
    <dbReference type="NCBI Taxonomy" id="272161"/>
    <lineage>
        <taxon>Bacteria</taxon>
        <taxon>Bacillati</taxon>
        <taxon>Actinomycetota</taxon>
        <taxon>Actinomycetes</taxon>
        <taxon>Micrococcales</taxon>
        <taxon>Micrococcaceae</taxon>
        <taxon>Arthrobacter</taxon>
    </lineage>
</organism>
<keyword evidence="2" id="KW-0238">DNA-binding</keyword>
<evidence type="ECO:0000313" key="5">
    <source>
        <dbReference type="EMBL" id="MBP2411565.1"/>
    </source>
</evidence>
<sequence>MRQGDIEVVQAHLADPLLHGAVILGPRGVGKTALSRNVARRIGSTTHVVNLFGTGVPSDVPYSIFPVQLARLNARQSESPAAILGAMVDQVLQEANGRPIVLNLDDLPGIDTLSMGVLMHLVLSGRAKLLVVARTIADLPEDLAWMLKDGLLAQQRLAPFSRAEVRELLSKALDGPVAEAVVAQLFAFSAGNPLVLQALVHEYLGSGALKSNDGVWVPAGRFGRFSDDVLLELVESRLARESPQLRTYIEKFSLLKEVPLAMAIQVLGADAVTSLEERGFVVIAADRRKTVGFAEPYVGETIRNQMSAQQKGAYFQELSSVLSLDAEDLSPQELLMLASWLNEAGMAMEPEVALAAAQAALQLFDPQLALACANHVPPGHPLAVAAAQKRSRAHHAMAGYSKAATVLENFPPEVLDALTAPEYASWAQDLAVSLVWQPNAMPRIRQILDRTWEKVQQAEGTERAEAEKFYNLARFEVAVNRGEFGKVIHDLKIASKDPSDRSYRLNSSSLLTMALAATGHERDAVELSEAVDAEAARHNVVVRLHDWHLYGRIVALTWSGQWRRAERELQQAIEFSNSSLHYRGGALELSLGIAYASAGRDMEAAEILLCAAAQLEVRDTYTGLELVYSVLACVYARLGDPDHGWRYLAMAKAAGPHVTWVNRTLSDHFQALAALALGDEGAVDRLAELAGAAFADGNATPATAILLSAVTAGAPGQYELLDQMVQNCQGPLATAGRLLARAAVEGSAQAALEAGDRAREMEFTHLERHANELALRLAKAHGDSRLQREAKNRLRGVVPEEQQDLAPGVVPLTPRELQVARLAIRGMGNRDIAAKIGVSVRTVEGHLYQVFAKLGITSRTDLEKWVHL</sequence>
<dbReference type="InterPro" id="IPR000792">
    <property type="entry name" value="Tscrpt_reg_LuxR_C"/>
</dbReference>
<protein>
    <submittedName>
        <fullName evidence="5">ATP/maltotriose-dependent transcriptional regulator MalT</fullName>
    </submittedName>
</protein>
<name>A0ABS4YS03_9MICC</name>
<dbReference type="PANTHER" id="PTHR44688:SF16">
    <property type="entry name" value="DNA-BINDING TRANSCRIPTIONAL ACTIVATOR DEVR_DOSR"/>
    <property type="match status" value="1"/>
</dbReference>
<evidence type="ECO:0000256" key="1">
    <source>
        <dbReference type="ARBA" id="ARBA00023015"/>
    </source>
</evidence>
<dbReference type="Gene3D" id="3.40.50.300">
    <property type="entry name" value="P-loop containing nucleotide triphosphate hydrolases"/>
    <property type="match status" value="1"/>
</dbReference>
<dbReference type="PANTHER" id="PTHR44688">
    <property type="entry name" value="DNA-BINDING TRANSCRIPTIONAL ACTIVATOR DEVR_DOSR"/>
    <property type="match status" value="1"/>
</dbReference>
<dbReference type="SUPFAM" id="SSF46894">
    <property type="entry name" value="C-terminal effector domain of the bipartite response regulators"/>
    <property type="match status" value="1"/>
</dbReference>
<dbReference type="RefSeq" id="WP_209676764.1">
    <property type="nucleotide sequence ID" value="NZ_JAGIOI010000001.1"/>
</dbReference>
<dbReference type="SUPFAM" id="SSF52540">
    <property type="entry name" value="P-loop containing nucleoside triphosphate hydrolases"/>
    <property type="match status" value="1"/>
</dbReference>
<dbReference type="CDD" id="cd06170">
    <property type="entry name" value="LuxR_C_like"/>
    <property type="match status" value="1"/>
</dbReference>
<dbReference type="SMART" id="SM00421">
    <property type="entry name" value="HTH_LUXR"/>
    <property type="match status" value="1"/>
</dbReference>
<dbReference type="SUPFAM" id="SSF48452">
    <property type="entry name" value="TPR-like"/>
    <property type="match status" value="1"/>
</dbReference>
<evidence type="ECO:0000313" key="6">
    <source>
        <dbReference type="Proteomes" id="UP000711614"/>
    </source>
</evidence>
<dbReference type="Gene3D" id="1.10.10.10">
    <property type="entry name" value="Winged helix-like DNA-binding domain superfamily/Winged helix DNA-binding domain"/>
    <property type="match status" value="1"/>
</dbReference>
<dbReference type="Proteomes" id="UP000711614">
    <property type="component" value="Unassembled WGS sequence"/>
</dbReference>
<feature type="domain" description="HTH luxR-type" evidence="4">
    <location>
        <begin position="805"/>
        <end position="868"/>
    </location>
</feature>
<gene>
    <name evidence="5" type="ORF">JOF48_000364</name>
</gene>
<dbReference type="PRINTS" id="PR00038">
    <property type="entry name" value="HTHLUXR"/>
</dbReference>
<evidence type="ECO:0000259" key="4">
    <source>
        <dbReference type="PROSITE" id="PS50043"/>
    </source>
</evidence>
<keyword evidence="1" id="KW-0805">Transcription regulation</keyword>
<keyword evidence="3" id="KW-0804">Transcription</keyword>
<dbReference type="InterPro" id="IPR011990">
    <property type="entry name" value="TPR-like_helical_dom_sf"/>
</dbReference>
<proteinExistence type="predicted"/>
<evidence type="ECO:0000256" key="3">
    <source>
        <dbReference type="ARBA" id="ARBA00023163"/>
    </source>
</evidence>
<dbReference type="Gene3D" id="1.25.40.10">
    <property type="entry name" value="Tetratricopeptide repeat domain"/>
    <property type="match status" value="1"/>
</dbReference>